<organism evidence="1 2">
    <name type="scientific">Aspergillus calidoustus</name>
    <dbReference type="NCBI Taxonomy" id="454130"/>
    <lineage>
        <taxon>Eukaryota</taxon>
        <taxon>Fungi</taxon>
        <taxon>Dikarya</taxon>
        <taxon>Ascomycota</taxon>
        <taxon>Pezizomycotina</taxon>
        <taxon>Eurotiomycetes</taxon>
        <taxon>Eurotiomycetidae</taxon>
        <taxon>Eurotiales</taxon>
        <taxon>Aspergillaceae</taxon>
        <taxon>Aspergillus</taxon>
        <taxon>Aspergillus subgen. Nidulantes</taxon>
    </lineage>
</organism>
<evidence type="ECO:0000313" key="2">
    <source>
        <dbReference type="Proteomes" id="UP000054771"/>
    </source>
</evidence>
<dbReference type="Proteomes" id="UP000054771">
    <property type="component" value="Unassembled WGS sequence"/>
</dbReference>
<keyword evidence="2" id="KW-1185">Reference proteome</keyword>
<proteinExistence type="predicted"/>
<dbReference type="AlphaFoldDB" id="A0A0U4ZVU6"/>
<evidence type="ECO:0000313" key="1">
    <source>
        <dbReference type="EMBL" id="CEN60205.1"/>
    </source>
</evidence>
<sequence length="257" mass="29701">MFHFHARKEASKDFNNWHRRKCRQYVEYLSYYMPPFLKPAVKQPDQTSVSTRILNEEDDDAEATLLAEVKQIVRQRSEENRYIMENGMDLAALSLALQSLHNLSDLYLTFRKFDAGERDPISRKLDGFVAQKETLEYHLLTLAQAVSQLRAAGRRFSSIRLVGVRLSQRRGPQVLGGDDEASRVKLRDCVKQVLGGVSCAMLSLCGDILSLCERTPLSFREIHILNTAVEYETLRPFLEHNISTLRRIEYYFVQLQN</sequence>
<name>A0A0U4ZVU6_ASPCI</name>
<reference evidence="2" key="1">
    <citation type="journal article" date="2016" name="Genome Announc.">
        <title>Draft genome sequences of fungus Aspergillus calidoustus.</title>
        <authorList>
            <person name="Horn F."/>
            <person name="Linde J."/>
            <person name="Mattern D.J."/>
            <person name="Walther G."/>
            <person name="Guthke R."/>
            <person name="Scherlach K."/>
            <person name="Martin K."/>
            <person name="Brakhage A.A."/>
            <person name="Petzke L."/>
            <person name="Valiante V."/>
        </authorList>
    </citation>
    <scope>NUCLEOTIDE SEQUENCE [LARGE SCALE GENOMIC DNA]</scope>
    <source>
        <strain evidence="2">SF006504</strain>
    </source>
</reference>
<dbReference type="OrthoDB" id="4396256at2759"/>
<dbReference type="EMBL" id="CDMC01000002">
    <property type="protein sequence ID" value="CEN60205.1"/>
    <property type="molecule type" value="Genomic_DNA"/>
</dbReference>
<protein>
    <submittedName>
        <fullName evidence="1">Uncharacterized protein</fullName>
    </submittedName>
</protein>
<gene>
    <name evidence="1" type="ORF">ASPCAL02646</name>
</gene>
<accession>A0A0U4ZVU6</accession>